<dbReference type="PROSITE" id="PS51071">
    <property type="entry name" value="HTH_RPIR"/>
    <property type="match status" value="1"/>
</dbReference>
<dbReference type="InterPro" id="IPR046348">
    <property type="entry name" value="SIS_dom_sf"/>
</dbReference>
<protein>
    <submittedName>
        <fullName evidence="6">SIS domain protein</fullName>
    </submittedName>
</protein>
<dbReference type="InterPro" id="IPR036388">
    <property type="entry name" value="WH-like_DNA-bd_sf"/>
</dbReference>
<evidence type="ECO:0000256" key="2">
    <source>
        <dbReference type="ARBA" id="ARBA00023125"/>
    </source>
</evidence>
<keyword evidence="1" id="KW-0805">Transcription regulation</keyword>
<evidence type="ECO:0000259" key="5">
    <source>
        <dbReference type="PROSITE" id="PS51464"/>
    </source>
</evidence>
<name>A0ABN0D5P2_9LACO</name>
<dbReference type="InterPro" id="IPR000281">
    <property type="entry name" value="HTH_RpiR"/>
</dbReference>
<evidence type="ECO:0000256" key="3">
    <source>
        <dbReference type="ARBA" id="ARBA00023163"/>
    </source>
</evidence>
<feature type="domain" description="HTH rpiR-type" evidence="4">
    <location>
        <begin position="3"/>
        <end position="79"/>
    </location>
</feature>
<organism evidence="6 7">
    <name type="scientific">Limosilactobacillus oris F0423</name>
    <dbReference type="NCBI Taxonomy" id="944562"/>
    <lineage>
        <taxon>Bacteria</taxon>
        <taxon>Bacillati</taxon>
        <taxon>Bacillota</taxon>
        <taxon>Bacilli</taxon>
        <taxon>Lactobacillales</taxon>
        <taxon>Lactobacillaceae</taxon>
        <taxon>Limosilactobacillus</taxon>
    </lineage>
</organism>
<evidence type="ECO:0000313" key="6">
    <source>
        <dbReference type="EMBL" id="EGS37380.1"/>
    </source>
</evidence>
<evidence type="ECO:0000313" key="7">
    <source>
        <dbReference type="Proteomes" id="UP000006035"/>
    </source>
</evidence>
<proteinExistence type="predicted"/>
<dbReference type="InterPro" id="IPR035472">
    <property type="entry name" value="RpiR-like_SIS"/>
</dbReference>
<sequence length="277" mass="31150">MSEEFLKSIKLISVDLTRQEKKIARVVLSDPEKVQTMTILELAKKAKVGTATISRFAKHVGCVDFADFKSYLTTSNLIQAKRMSEGSILDEVITYYKQSLEETKSLISLSQLKKITRIIRKANRVYILGVGSSGYNALELNQRLMRMGINSCAVCDSSMMSIIDTIISPKDTILAFSVSGNTLEICDAVQKCREKGVVITSITAFSNSVLAKRSNNILLIKNTEKSPNYNFMNSQFTINYIIDLLTEILLEHPTYLKNMNKTVEEVLRIKEANKKQL</sequence>
<accession>A0ABN0D5P2</accession>
<dbReference type="CDD" id="cd05013">
    <property type="entry name" value="SIS_RpiR"/>
    <property type="match status" value="1"/>
</dbReference>
<dbReference type="InterPro" id="IPR047640">
    <property type="entry name" value="RpiR-like"/>
</dbReference>
<dbReference type="SUPFAM" id="SSF46689">
    <property type="entry name" value="Homeodomain-like"/>
    <property type="match status" value="1"/>
</dbReference>
<dbReference type="Pfam" id="PF01380">
    <property type="entry name" value="SIS"/>
    <property type="match status" value="1"/>
</dbReference>
<dbReference type="SUPFAM" id="SSF53697">
    <property type="entry name" value="SIS domain"/>
    <property type="match status" value="1"/>
</dbReference>
<comment type="caution">
    <text evidence="6">The sequence shown here is derived from an EMBL/GenBank/DDBJ whole genome shotgun (WGS) entry which is preliminary data.</text>
</comment>
<dbReference type="Gene3D" id="3.40.50.10490">
    <property type="entry name" value="Glucose-6-phosphate isomerase like protein, domain 1"/>
    <property type="match status" value="1"/>
</dbReference>
<evidence type="ECO:0000259" key="4">
    <source>
        <dbReference type="PROSITE" id="PS51071"/>
    </source>
</evidence>
<dbReference type="Gene3D" id="1.10.10.10">
    <property type="entry name" value="Winged helix-like DNA-binding domain superfamily/Winged helix DNA-binding domain"/>
    <property type="match status" value="1"/>
</dbReference>
<gene>
    <name evidence="6" type="ORF">HMPREF9102_1427</name>
</gene>
<evidence type="ECO:0000256" key="1">
    <source>
        <dbReference type="ARBA" id="ARBA00023015"/>
    </source>
</evidence>
<dbReference type="PANTHER" id="PTHR30514">
    <property type="entry name" value="GLUCOKINASE"/>
    <property type="match status" value="1"/>
</dbReference>
<dbReference type="InterPro" id="IPR001347">
    <property type="entry name" value="SIS_dom"/>
</dbReference>
<reference evidence="6 7" key="1">
    <citation type="submission" date="2011-05" db="EMBL/GenBank/DDBJ databases">
        <authorList>
            <person name="Durkin A.S."/>
            <person name="Kim M."/>
            <person name="Radune D."/>
            <person name="Hostetler J."/>
            <person name="Torralba M."/>
            <person name="Gillis M."/>
            <person name="Methe B."/>
            <person name="Sutton G."/>
            <person name="Nelson K.E."/>
        </authorList>
    </citation>
    <scope>NUCLEOTIDE SEQUENCE [LARGE SCALE GENOMIC DNA]</scope>
    <source>
        <strain evidence="6 7">F0423</strain>
    </source>
</reference>
<keyword evidence="7" id="KW-1185">Reference proteome</keyword>
<dbReference type="RefSeq" id="WP_003713591.1">
    <property type="nucleotide sequence ID" value="NZ_AFTL01000012.1"/>
</dbReference>
<dbReference type="PANTHER" id="PTHR30514:SF21">
    <property type="entry name" value="RPIR-FAMILY TRANSCRIPTIONAL REGULATOR"/>
    <property type="match status" value="1"/>
</dbReference>
<dbReference type="PROSITE" id="PS51464">
    <property type="entry name" value="SIS"/>
    <property type="match status" value="1"/>
</dbReference>
<keyword evidence="3" id="KW-0804">Transcription</keyword>
<keyword evidence="2" id="KW-0238">DNA-binding</keyword>
<dbReference type="Pfam" id="PF01418">
    <property type="entry name" value="HTH_6"/>
    <property type="match status" value="1"/>
</dbReference>
<dbReference type="EMBL" id="AFTL01000012">
    <property type="protein sequence ID" value="EGS37380.1"/>
    <property type="molecule type" value="Genomic_DNA"/>
</dbReference>
<dbReference type="Proteomes" id="UP000006035">
    <property type="component" value="Unassembled WGS sequence"/>
</dbReference>
<feature type="domain" description="SIS" evidence="5">
    <location>
        <begin position="115"/>
        <end position="252"/>
    </location>
</feature>
<dbReference type="InterPro" id="IPR009057">
    <property type="entry name" value="Homeodomain-like_sf"/>
</dbReference>